<dbReference type="Pfam" id="PF13814">
    <property type="entry name" value="Replic_Relax"/>
    <property type="match status" value="1"/>
</dbReference>
<evidence type="ECO:0000313" key="2">
    <source>
        <dbReference type="Proteomes" id="UP000009226"/>
    </source>
</evidence>
<dbReference type="AlphaFoldDB" id="F6B2T4"/>
<organism evidence="1 2">
    <name type="scientific">Desulfotomaculum nigrificans (strain DSM 14880 / VKM B-2319 / CO-1-SRB)</name>
    <name type="common">Desulfotomaculum carboxydivorans</name>
    <dbReference type="NCBI Taxonomy" id="868595"/>
    <lineage>
        <taxon>Bacteria</taxon>
        <taxon>Bacillati</taxon>
        <taxon>Bacillota</taxon>
        <taxon>Clostridia</taxon>
        <taxon>Eubacteriales</taxon>
        <taxon>Desulfotomaculaceae</taxon>
        <taxon>Desulfotomaculum</taxon>
    </lineage>
</organism>
<dbReference type="STRING" id="868595.Desca_2203"/>
<evidence type="ECO:0008006" key="3">
    <source>
        <dbReference type="Google" id="ProtNLM"/>
    </source>
</evidence>
<sequence>MAKITRAKQLTDRDRGILLDLARCRVLSLEQIKKEYWPKAKERTCLERLARLEKSGYLKSLDISAEKPGTHMKVFCLDNKGRREVCGPDGLDKDNVFITHGKQNEILHQVRTNQVYFRLSKTEKETYKIGDLLEKERGGGRRAAGGAEVPDAAYTSDEGEEIYVEADTGQYTGKQVKSKVSSFLGKKVVWVCPQNRENFLRKHGATGEFLTY</sequence>
<accession>F6B2T4</accession>
<evidence type="ECO:0000313" key="1">
    <source>
        <dbReference type="EMBL" id="AEF95042.1"/>
    </source>
</evidence>
<keyword evidence="2" id="KW-1185">Reference proteome</keyword>
<protein>
    <recommendedName>
        <fullName evidence="3">Replication-relaxation</fullName>
    </recommendedName>
</protein>
<dbReference type="KEGG" id="dca:Desca_2203"/>
<dbReference type="Proteomes" id="UP000009226">
    <property type="component" value="Chromosome"/>
</dbReference>
<reference evidence="1" key="1">
    <citation type="submission" date="2011-05" db="EMBL/GenBank/DDBJ databases">
        <title>Complete sequence of Desulfotomaculum carboxydivorans CO-1-SRB.</title>
        <authorList>
            <consortium name="US DOE Joint Genome Institute"/>
            <person name="Lucas S."/>
            <person name="Han J."/>
            <person name="Lapidus A."/>
            <person name="Cheng J.-F."/>
            <person name="Goodwin L."/>
            <person name="Pitluck S."/>
            <person name="Peters L."/>
            <person name="Mikhailova N."/>
            <person name="Lu M."/>
            <person name="Han C."/>
            <person name="Tapia R."/>
            <person name="Land M."/>
            <person name="Hauser L."/>
            <person name="Kyrpides N."/>
            <person name="Ivanova N."/>
            <person name="Pagani I."/>
            <person name="Stams A."/>
            <person name="Plugge C."/>
            <person name="Muyzer G."/>
            <person name="Kuever J."/>
            <person name="Parshina S."/>
            <person name="Ivanova A."/>
            <person name="Nazina T."/>
            <person name="Woyke T."/>
        </authorList>
    </citation>
    <scope>NUCLEOTIDE SEQUENCE [LARGE SCALE GENOMIC DNA]</scope>
    <source>
        <strain evidence="1">CO-1-SRB</strain>
    </source>
</reference>
<dbReference type="HOGENOM" id="CLU_1400531_0_0_9"/>
<dbReference type="EMBL" id="CP002736">
    <property type="protein sequence ID" value="AEF95042.1"/>
    <property type="molecule type" value="Genomic_DNA"/>
</dbReference>
<dbReference type="RefSeq" id="WP_003542085.1">
    <property type="nucleotide sequence ID" value="NC_015565.1"/>
</dbReference>
<proteinExistence type="predicted"/>
<gene>
    <name evidence="1" type="ordered locus">Desca_2203</name>
</gene>
<name>F6B2T4_DESCC</name>
<dbReference type="InterPro" id="IPR025855">
    <property type="entry name" value="Replic_Relax"/>
</dbReference>